<feature type="transmembrane region" description="Helical" evidence="2">
    <location>
        <begin position="783"/>
        <end position="802"/>
    </location>
</feature>
<comment type="caution">
    <text evidence="3">The sequence shown here is derived from an EMBL/GenBank/DDBJ whole genome shotgun (WGS) entry which is preliminary data.</text>
</comment>
<feature type="compositionally biased region" description="Low complexity" evidence="1">
    <location>
        <begin position="1034"/>
        <end position="1045"/>
    </location>
</feature>
<dbReference type="EMBL" id="CAMXCT010002469">
    <property type="protein sequence ID" value="CAI3998365.1"/>
    <property type="molecule type" value="Genomic_DNA"/>
</dbReference>
<keyword evidence="2" id="KW-0472">Membrane</keyword>
<feature type="compositionally biased region" description="Basic and acidic residues" evidence="1">
    <location>
        <begin position="411"/>
        <end position="426"/>
    </location>
</feature>
<feature type="compositionally biased region" description="Polar residues" evidence="1">
    <location>
        <begin position="277"/>
        <end position="297"/>
    </location>
</feature>
<dbReference type="EMBL" id="CAMXCT020002469">
    <property type="protein sequence ID" value="CAL1151740.1"/>
    <property type="molecule type" value="Genomic_DNA"/>
</dbReference>
<keyword evidence="5" id="KW-1185">Reference proteome</keyword>
<feature type="transmembrane region" description="Helical" evidence="2">
    <location>
        <begin position="737"/>
        <end position="756"/>
    </location>
</feature>
<feature type="transmembrane region" description="Helical" evidence="2">
    <location>
        <begin position="658"/>
        <end position="674"/>
    </location>
</feature>
<feature type="compositionally biased region" description="Basic and acidic residues" evidence="1">
    <location>
        <begin position="455"/>
        <end position="469"/>
    </location>
</feature>
<feature type="region of interest" description="Disordered" evidence="1">
    <location>
        <begin position="1034"/>
        <end position="1072"/>
    </location>
</feature>
<feature type="compositionally biased region" description="Basic residues" evidence="1">
    <location>
        <begin position="492"/>
        <end position="505"/>
    </location>
</feature>
<organism evidence="3">
    <name type="scientific">Cladocopium goreaui</name>
    <dbReference type="NCBI Taxonomy" id="2562237"/>
    <lineage>
        <taxon>Eukaryota</taxon>
        <taxon>Sar</taxon>
        <taxon>Alveolata</taxon>
        <taxon>Dinophyceae</taxon>
        <taxon>Suessiales</taxon>
        <taxon>Symbiodiniaceae</taxon>
        <taxon>Cladocopium</taxon>
    </lineage>
</organism>
<feature type="compositionally biased region" description="Acidic residues" evidence="1">
    <location>
        <begin position="139"/>
        <end position="155"/>
    </location>
</feature>
<evidence type="ECO:0000313" key="4">
    <source>
        <dbReference type="EMBL" id="CAL4785677.1"/>
    </source>
</evidence>
<feature type="transmembrane region" description="Helical" evidence="2">
    <location>
        <begin position="880"/>
        <end position="904"/>
    </location>
</feature>
<reference evidence="4 5" key="2">
    <citation type="submission" date="2024-05" db="EMBL/GenBank/DDBJ databases">
        <authorList>
            <person name="Chen Y."/>
            <person name="Shah S."/>
            <person name="Dougan E. K."/>
            <person name="Thang M."/>
            <person name="Chan C."/>
        </authorList>
    </citation>
    <scope>NUCLEOTIDE SEQUENCE [LARGE SCALE GENOMIC DNA]</scope>
</reference>
<feature type="compositionally biased region" description="Basic and acidic residues" evidence="1">
    <location>
        <begin position="256"/>
        <end position="274"/>
    </location>
</feature>
<evidence type="ECO:0000256" key="1">
    <source>
        <dbReference type="SAM" id="MobiDB-lite"/>
    </source>
</evidence>
<feature type="region of interest" description="Disordered" evidence="1">
    <location>
        <begin position="77"/>
        <end position="106"/>
    </location>
</feature>
<feature type="region of interest" description="Disordered" evidence="1">
    <location>
        <begin position="134"/>
        <end position="343"/>
    </location>
</feature>
<feature type="transmembrane region" description="Helical" evidence="2">
    <location>
        <begin position="823"/>
        <end position="844"/>
    </location>
</feature>
<evidence type="ECO:0000313" key="5">
    <source>
        <dbReference type="Proteomes" id="UP001152797"/>
    </source>
</evidence>
<dbReference type="Proteomes" id="UP001152797">
    <property type="component" value="Unassembled WGS sequence"/>
</dbReference>
<feature type="region of interest" description="Disordered" evidence="1">
    <location>
        <begin position="411"/>
        <end position="505"/>
    </location>
</feature>
<dbReference type="AlphaFoldDB" id="A0A9P1CVU3"/>
<accession>A0A9P1CVU3</accession>
<keyword evidence="2" id="KW-1133">Transmembrane helix</keyword>
<keyword evidence="2" id="KW-0812">Transmembrane</keyword>
<name>A0A9P1CVU3_9DINO</name>
<feature type="compositionally biased region" description="Basic and acidic residues" evidence="1">
    <location>
        <begin position="1056"/>
        <end position="1072"/>
    </location>
</feature>
<feature type="region of interest" description="Disordered" evidence="1">
    <location>
        <begin position="986"/>
        <end position="1006"/>
    </location>
</feature>
<protein>
    <submittedName>
        <fullName evidence="4">Globin family profile domain-containing protein</fullName>
    </submittedName>
</protein>
<evidence type="ECO:0000313" key="3">
    <source>
        <dbReference type="EMBL" id="CAI3998365.1"/>
    </source>
</evidence>
<gene>
    <name evidence="3" type="ORF">C1SCF055_LOCUS24673</name>
</gene>
<dbReference type="EMBL" id="CAMXCT030002469">
    <property type="protein sequence ID" value="CAL4785677.1"/>
    <property type="molecule type" value="Genomic_DNA"/>
</dbReference>
<evidence type="ECO:0000256" key="2">
    <source>
        <dbReference type="SAM" id="Phobius"/>
    </source>
</evidence>
<proteinExistence type="predicted"/>
<reference evidence="3" key="1">
    <citation type="submission" date="2022-10" db="EMBL/GenBank/DDBJ databases">
        <authorList>
            <person name="Chen Y."/>
            <person name="Dougan E. K."/>
            <person name="Chan C."/>
            <person name="Rhodes N."/>
            <person name="Thang M."/>
        </authorList>
    </citation>
    <scope>NUCLEOTIDE SEQUENCE</scope>
</reference>
<feature type="compositionally biased region" description="Acidic residues" evidence="1">
    <location>
        <begin position="164"/>
        <end position="193"/>
    </location>
</feature>
<sequence>MACVRICHVWLKLRLQISHVVACHCLFVICEIQVSGLRLQLAPHFSRISGMWSLSLAFCAVSFASSAVERPSVVRREVGAERSDPSQLRRSKAPPAHVASQPRQGQRIHVTRIHPAEVTAWNFLEIDQQKQRFVGTPESPEDEPDDSETDQDEVSGESGRADFDVEEAEERSVSDDAEAAGENGENGEGEASEDPGASLLSRPEKMEKSQKGQKGQKMNVSKEIRMKQGLEHNTSTENDGEDGDRFENSSKTSKTGIERTEKSARASNESKIEDAESNASLKSNGTKLSTGNESMATESVEAPVGRNRHRQNESEESQGDSTEKNATIQARSENDTVAEAEEELRKLQDALRTAERRAAKAEADLQAEKAWVSNALRNYSEEAAPHHEKKMSHEALADLAQVLMSFENRDIRDAAKKPQDGTKLEDGADEEGVGNAIEESIREENARQRMRHKYVNKDKAEDGPDRTDGTDEDSDGSSVTEESSEEPETSHLQKHKPWRKHKSHKHKKGGFHVYVEVGTQSISPLLWAVESGTWKAAELIIEDLLTTRADREQYYYGLDDLFERHPDFVEILATKATSLLKPLFDGMIWRSHLAHDGLRRGNYYIKHLVADSKGNFPDAMENLVSLQNPQIALHPLIMRLSDVIWTGVVRSRFLRNNAWLLFTLLLFLISHGMLHGEDSASRSTIFVCRMLIYVFAMPVLIHGRVRHIRQAIRDRELVQLGCIPVPQRYVDNWREPAAVLLVLALLISLCLEPIFYCANHSSGSFDGAGLFTDLCPEAKDREVYNLMSMVVIAVYMVLLMDLATLSRHMAAYVLVALNVLPELFLLLISIGFLILMFATCIAVSSNDVASFQTSPMAILRLFQFSINTKGDTELMAIAESPLLCVAIGTFVALTSLGSFSIFVAQLTCAHHEIYANMVGFAGLRRMQIEVDSLQYLKPKTWKAFVEGLRLDEALEFGEGDIGLAGGIQLMESAYLYPQHRESIQRFGGSTSPQMPWPRDRGQETTEDERLEIAMRKFQKAVAVVAKKTLKSSCLGSNLSGLSFGSRKGNSSASKNGSEELDTKSESSTKSEA</sequence>
<feature type="compositionally biased region" description="Basic and acidic residues" evidence="1">
    <location>
        <begin position="220"/>
        <end position="230"/>
    </location>
</feature>
<feature type="transmembrane region" description="Helical" evidence="2">
    <location>
        <begin position="680"/>
        <end position="701"/>
    </location>
</feature>